<dbReference type="InterPro" id="IPR012337">
    <property type="entry name" value="RNaseH-like_sf"/>
</dbReference>
<dbReference type="InterPro" id="IPR001584">
    <property type="entry name" value="Integrase_cat-core"/>
</dbReference>
<organism evidence="3 4">
    <name type="scientific">Methylorubrum thiocyanatum</name>
    <dbReference type="NCBI Taxonomy" id="47958"/>
    <lineage>
        <taxon>Bacteria</taxon>
        <taxon>Pseudomonadati</taxon>
        <taxon>Pseudomonadota</taxon>
        <taxon>Alphaproteobacteria</taxon>
        <taxon>Hyphomicrobiales</taxon>
        <taxon>Methylobacteriaceae</taxon>
        <taxon>Methylorubrum</taxon>
    </lineage>
</organism>
<dbReference type="Proteomes" id="UP000543554">
    <property type="component" value="Unassembled WGS sequence"/>
</dbReference>
<dbReference type="EMBL" id="JACJIB010000005">
    <property type="protein sequence ID" value="MBA8914176.1"/>
    <property type="molecule type" value="Genomic_DNA"/>
</dbReference>
<comment type="caution">
    <text evidence="3">The sequence shown here is derived from an EMBL/GenBank/DDBJ whole genome shotgun (WGS) entry which is preliminary data.</text>
</comment>
<protein>
    <submittedName>
        <fullName evidence="3">Transposase</fullName>
    </submittedName>
</protein>
<feature type="domain" description="Integrase catalytic" evidence="2">
    <location>
        <begin position="312"/>
        <end position="509"/>
    </location>
</feature>
<evidence type="ECO:0000313" key="3">
    <source>
        <dbReference type="EMBL" id="MBA8914176.1"/>
    </source>
</evidence>
<dbReference type="Pfam" id="PF09299">
    <property type="entry name" value="Mu-transpos_C"/>
    <property type="match status" value="1"/>
</dbReference>
<feature type="compositionally biased region" description="Basic and acidic residues" evidence="1">
    <location>
        <begin position="768"/>
        <end position="777"/>
    </location>
</feature>
<accession>A0AA40VD24</accession>
<feature type="region of interest" description="Disordered" evidence="1">
    <location>
        <begin position="698"/>
        <end position="789"/>
    </location>
</feature>
<evidence type="ECO:0000259" key="2">
    <source>
        <dbReference type="PROSITE" id="PS50994"/>
    </source>
</evidence>
<reference evidence="3 4" key="1">
    <citation type="submission" date="2020-08" db="EMBL/GenBank/DDBJ databases">
        <title>Genomic Encyclopedia of Type Strains, Phase IV (KMG-IV): sequencing the most valuable type-strain genomes for metagenomic binning, comparative biology and taxonomic classification.</title>
        <authorList>
            <person name="Goeker M."/>
        </authorList>
    </citation>
    <scope>NUCLEOTIDE SEQUENCE [LARGE SCALE GENOMIC DNA]</scope>
    <source>
        <strain evidence="3 4">DSM 11490</strain>
    </source>
</reference>
<dbReference type="AlphaFoldDB" id="A0AA40VD24"/>
<evidence type="ECO:0000313" key="4">
    <source>
        <dbReference type="Proteomes" id="UP000543554"/>
    </source>
</evidence>
<dbReference type="RefSeq" id="WP_182555608.1">
    <property type="nucleotide sequence ID" value="NZ_BPRF01000025.1"/>
</dbReference>
<gene>
    <name evidence="3" type="ORF">HNR51_003267</name>
</gene>
<dbReference type="GO" id="GO:0015074">
    <property type="term" value="P:DNA integration"/>
    <property type="evidence" value="ECO:0007669"/>
    <property type="project" value="InterPro"/>
</dbReference>
<evidence type="ECO:0000256" key="1">
    <source>
        <dbReference type="SAM" id="MobiDB-lite"/>
    </source>
</evidence>
<keyword evidence="4" id="KW-1185">Reference proteome</keyword>
<dbReference type="InterPro" id="IPR036397">
    <property type="entry name" value="RNaseH_sf"/>
</dbReference>
<name>A0AA40VD24_9HYPH</name>
<dbReference type="Gene3D" id="3.30.420.10">
    <property type="entry name" value="Ribonuclease H-like superfamily/Ribonuclease H"/>
    <property type="match status" value="1"/>
</dbReference>
<dbReference type="PROSITE" id="PS50994">
    <property type="entry name" value="INTEGRASE"/>
    <property type="match status" value="1"/>
</dbReference>
<dbReference type="GO" id="GO:0003676">
    <property type="term" value="F:nucleic acid binding"/>
    <property type="evidence" value="ECO:0007669"/>
    <property type="project" value="InterPro"/>
</dbReference>
<sequence length="789" mass="89422">MAARNPLAKITRLDLDARIHGFGDVWRLSRSTPKGHWLSQVYDPASKMFVSHLDYNTESQRTDFHYEPNFFRIDCVLERSKKHHLSIAHLPKKDQADVIFKIYCIQKFYELHRNGQVDRSTKGFDLAVKLITDELGLVKPRVNWNVNDPRPAPKKRGCRNNVKAIPSGSSLRRWIERLEACDWDLTALRDGRHNSGNARGWFSVETYDLLDKFAHKFASAKRPTRIEIYERFEIAFRWQNRRFKRGGREPDHKPSFSRFCLEVAKLDRFEIDLARLGRDKAHRRWKELGIGQDVTHALERVEMDFYKVDLHVVFADTKIWQSLSPRLRAQIERGSWYLCVALDVATRCVLAMRLAKQEDARVALETLRMIYQDKSSIGHAAGALTPWDQHGPPWQLATDQGSAFVSTFFQSRALSLLMDVFNPPAAQPQLRAFVERFFRTVKEGLLSRFEGNTGGSVAELGDYPAQMRAVLTVDQFADLLVRWCVDVYHNKRHAGLGGETPRDAWIRLTKLMPPGPAPDRDRVRISFGIDLTRTTRRTGLRILGLDYSSEKLQARCRKQGDAEVEIKLDPYNLGAISVRFDPRSTDWMTVPCRTRFMEGRRLRDWLSASEELARRFDDVAQMRWPIVLAAIEAIERTHKHAVGIAQIGDEQYDADEIALHERKLRLGFAVPPTDDGIDASSATSGGLAAPAARTGTLPTSFALPGSRSFAAGAPRATSPVQRPEPSSPIRATPAAEAPVSDRPAAPPVQPCGPNDPTPGEDATPQPARRSDATEPARPHRRQSTWKLEK</sequence>
<dbReference type="InterPro" id="IPR015378">
    <property type="entry name" value="Transposase-like_Mu_C"/>
</dbReference>
<proteinExistence type="predicted"/>
<dbReference type="SUPFAM" id="SSF53098">
    <property type="entry name" value="Ribonuclease H-like"/>
    <property type="match status" value="1"/>
</dbReference>
<feature type="compositionally biased region" description="Pro residues" evidence="1">
    <location>
        <begin position="744"/>
        <end position="756"/>
    </location>
</feature>